<name>A0A6J4P2Q7_9BURK</name>
<proteinExistence type="predicted"/>
<feature type="signal peptide" evidence="1">
    <location>
        <begin position="1"/>
        <end position="26"/>
    </location>
</feature>
<accession>A0A6J4P2Q7</accession>
<sequence length="401" mass="42058">MKNASRFSAAALGAACLIGMAPPALADAVTDWNTVATDLVVQSKMGTPPANRVMAIVQTAVQEAVSAAQLLQAADGQAIAAEAAVAAANRASLGKLLPQQEAALATAYQAAIAKLPDSPAKAAGIAAGEQAAARVLAWRADDGAAAGDRYRPHAAPGAYVPTVAVAAPQWPQRKPWLMADAAQFRPGPPPALGSAQWARDYNEVKALGAKASKQRTPEQTDVAKFWEYSLPPIYHSVVRSVALAPGRSVAQNARLFAAASQAMDDALISVMDAKYHYGFWRPVTAIRNGDRDDNPATDVEHGWTPLIDNPGHPEYPSAHSILAGALGELLKAEVGRGRMPELVSTSPTANGATRRWTSVDAFMQEVANARVWEGIHYRTSTDVGLAMGRQIGALAAARVAQ</sequence>
<dbReference type="SUPFAM" id="SSF48317">
    <property type="entry name" value="Acid phosphatase/Vanadium-dependent haloperoxidase"/>
    <property type="match status" value="1"/>
</dbReference>
<dbReference type="InterPro" id="IPR036938">
    <property type="entry name" value="PAP2/HPO_sf"/>
</dbReference>
<dbReference type="CDD" id="cd03398">
    <property type="entry name" value="PAP2_haloperoxidase"/>
    <property type="match status" value="1"/>
</dbReference>
<dbReference type="InterPro" id="IPR052559">
    <property type="entry name" value="V-haloperoxidase"/>
</dbReference>
<dbReference type="PANTHER" id="PTHR34599">
    <property type="entry name" value="PEROXIDASE-RELATED"/>
    <property type="match status" value="1"/>
</dbReference>
<evidence type="ECO:0000256" key="1">
    <source>
        <dbReference type="SAM" id="SignalP"/>
    </source>
</evidence>
<reference evidence="2" key="1">
    <citation type="submission" date="2020-02" db="EMBL/GenBank/DDBJ databases">
        <authorList>
            <person name="Meier V. D."/>
        </authorList>
    </citation>
    <scope>NUCLEOTIDE SEQUENCE</scope>
    <source>
        <strain evidence="2">AVDCRST_MAG51</strain>
    </source>
</reference>
<organism evidence="2">
    <name type="scientific">uncultured Ramlibacter sp</name>
    <dbReference type="NCBI Taxonomy" id="260755"/>
    <lineage>
        <taxon>Bacteria</taxon>
        <taxon>Pseudomonadati</taxon>
        <taxon>Pseudomonadota</taxon>
        <taxon>Betaproteobacteria</taxon>
        <taxon>Burkholderiales</taxon>
        <taxon>Comamonadaceae</taxon>
        <taxon>Ramlibacter</taxon>
        <taxon>environmental samples</taxon>
    </lineage>
</organism>
<protein>
    <submittedName>
        <fullName evidence="2">Phosphoesterase, PA-phosphatase related</fullName>
    </submittedName>
</protein>
<keyword evidence="1" id="KW-0732">Signal</keyword>
<gene>
    <name evidence="2" type="ORF">AVDCRST_MAG51-776</name>
</gene>
<dbReference type="PANTHER" id="PTHR34599:SF1">
    <property type="entry name" value="PHOSPHATIDIC ACID PHOSPHATASE TYPE 2_HALOPEROXIDASE DOMAIN-CONTAINING PROTEIN"/>
    <property type="match status" value="1"/>
</dbReference>
<feature type="chain" id="PRO_5026895821" evidence="1">
    <location>
        <begin position="27"/>
        <end position="401"/>
    </location>
</feature>
<feature type="non-terminal residue" evidence="2">
    <location>
        <position position="401"/>
    </location>
</feature>
<evidence type="ECO:0000313" key="2">
    <source>
        <dbReference type="EMBL" id="CAA9398666.1"/>
    </source>
</evidence>
<dbReference type="EMBL" id="CADCUX010000197">
    <property type="protein sequence ID" value="CAA9398666.1"/>
    <property type="molecule type" value="Genomic_DNA"/>
</dbReference>
<dbReference type="AlphaFoldDB" id="A0A6J4P2Q7"/>
<dbReference type="Gene3D" id="1.10.606.20">
    <property type="match status" value="1"/>
</dbReference>